<evidence type="ECO:0000256" key="3">
    <source>
        <dbReference type="ARBA" id="ARBA00022801"/>
    </source>
</evidence>
<dbReference type="EMBL" id="QURN01000001">
    <property type="protein sequence ID" value="RFC69504.1"/>
    <property type="molecule type" value="Genomic_DNA"/>
</dbReference>
<dbReference type="SUPFAM" id="SSF53187">
    <property type="entry name" value="Zn-dependent exopeptidases"/>
    <property type="match status" value="1"/>
</dbReference>
<dbReference type="AlphaFoldDB" id="A0A371XKD8"/>
<accession>A0A371XKD8</accession>
<reference evidence="7" key="1">
    <citation type="submission" date="2018-08" db="EMBL/GenBank/DDBJ databases">
        <authorList>
            <person name="Im W.T."/>
        </authorList>
    </citation>
    <scope>NUCLEOTIDE SEQUENCE [LARGE SCALE GENOMIC DNA]</scope>
    <source>
        <strain evidence="7">LA-28</strain>
    </source>
</reference>
<keyword evidence="7" id="KW-1185">Reference proteome</keyword>
<evidence type="ECO:0000313" key="7">
    <source>
        <dbReference type="Proteomes" id="UP000262379"/>
    </source>
</evidence>
<comment type="cofactor">
    <cofactor evidence="1">
        <name>Zn(2+)</name>
        <dbReference type="ChEBI" id="CHEBI:29105"/>
    </cofactor>
</comment>
<dbReference type="PANTHER" id="PTHR37326">
    <property type="entry name" value="BLL3975 PROTEIN"/>
    <property type="match status" value="1"/>
</dbReference>
<comment type="caution">
    <text evidence="6">The sequence shown here is derived from an EMBL/GenBank/DDBJ whole genome shotgun (WGS) entry which is preliminary data.</text>
</comment>
<evidence type="ECO:0000259" key="5">
    <source>
        <dbReference type="Pfam" id="PF24827"/>
    </source>
</evidence>
<organism evidence="6 7">
    <name type="scientific">Mesorhizobium denitrificans</name>
    <dbReference type="NCBI Taxonomy" id="2294114"/>
    <lineage>
        <taxon>Bacteria</taxon>
        <taxon>Pseudomonadati</taxon>
        <taxon>Pseudomonadota</taxon>
        <taxon>Alphaproteobacteria</taxon>
        <taxon>Hyphomicrobiales</taxon>
        <taxon>Phyllobacteriaceae</taxon>
        <taxon>Mesorhizobium</taxon>
    </lineage>
</organism>
<evidence type="ECO:0000256" key="2">
    <source>
        <dbReference type="ARBA" id="ARBA00022723"/>
    </source>
</evidence>
<dbReference type="InterPro" id="IPR055438">
    <property type="entry name" value="AstE_AspA_cat"/>
</dbReference>
<keyword evidence="2" id="KW-0479">Metal-binding</keyword>
<proteinExistence type="predicted"/>
<dbReference type="Gene3D" id="3.40.630.10">
    <property type="entry name" value="Zn peptidases"/>
    <property type="match status" value="2"/>
</dbReference>
<keyword evidence="4" id="KW-0862">Zinc</keyword>
<dbReference type="Proteomes" id="UP000262379">
    <property type="component" value="Unassembled WGS sequence"/>
</dbReference>
<evidence type="ECO:0000256" key="1">
    <source>
        <dbReference type="ARBA" id="ARBA00001947"/>
    </source>
</evidence>
<feature type="domain" description="Succinylglutamate desuccinylase/Aspartoacylase catalytic" evidence="5">
    <location>
        <begin position="30"/>
        <end position="191"/>
    </location>
</feature>
<keyword evidence="3" id="KW-0378">Hydrolase</keyword>
<dbReference type="GO" id="GO:0016788">
    <property type="term" value="F:hydrolase activity, acting on ester bonds"/>
    <property type="evidence" value="ECO:0007669"/>
    <property type="project" value="InterPro"/>
</dbReference>
<dbReference type="PANTHER" id="PTHR37326:SF1">
    <property type="entry name" value="BLL3975 PROTEIN"/>
    <property type="match status" value="1"/>
</dbReference>
<gene>
    <name evidence="6" type="ORF">DY251_01890</name>
</gene>
<dbReference type="InterPro" id="IPR053138">
    <property type="entry name" value="N-alpha-Ac-DABA_deacetylase"/>
</dbReference>
<dbReference type="GO" id="GO:0046872">
    <property type="term" value="F:metal ion binding"/>
    <property type="evidence" value="ECO:0007669"/>
    <property type="project" value="UniProtKB-KW"/>
</dbReference>
<evidence type="ECO:0000313" key="6">
    <source>
        <dbReference type="EMBL" id="RFC69504.1"/>
    </source>
</evidence>
<protein>
    <submittedName>
        <fullName evidence="6">Peptidase M14</fullName>
    </submittedName>
</protein>
<name>A0A371XKD8_9HYPH</name>
<sequence length="350" mass="37966">MRKTVEQIAGDTQGISFAFPVYVFEGKGGGPTAYLQAALHGGELPGVVAIDALMPMLRKAELQGRIRGKITIVPSANPIGRAQYAAGDLMGRFHFGTQTNFNRDFPLLSSPDDNPEYLLDQSTVDQRLKARLVALSMGHDIVLDLHCDDESLAYLYVPTVLWPFMQDCAAAMNMDAVILWDGDCGAAFDQASIDPYLGAPTERARFDRRVVSTVEYRGLADVDAALAQHDAEGLYRLLVMRGVIEDAAVAPSKPFRGLTSPIENVEMVRAPCAGALLYHVKPGDRVEEGQKLVTIVHSPGEVDGRLDVLAPQAGLILTRRNRRAAYSGDDLLKLVGSRPSATHRPGALED</sequence>
<dbReference type="Pfam" id="PF24827">
    <property type="entry name" value="AstE_AspA_cat"/>
    <property type="match status" value="1"/>
</dbReference>
<evidence type="ECO:0000256" key="4">
    <source>
        <dbReference type="ARBA" id="ARBA00022833"/>
    </source>
</evidence>
<dbReference type="RefSeq" id="WP_116622125.1">
    <property type="nucleotide sequence ID" value="NZ_QURN01000001.1"/>
</dbReference>